<proteinExistence type="predicted"/>
<organism evidence="1 2">
    <name type="scientific">Enterococcus faecium</name>
    <name type="common">Streptococcus faecium</name>
    <dbReference type="NCBI Taxonomy" id="1352"/>
    <lineage>
        <taxon>Bacteria</taxon>
        <taxon>Bacillati</taxon>
        <taxon>Bacillota</taxon>
        <taxon>Bacilli</taxon>
        <taxon>Lactobacillales</taxon>
        <taxon>Enterococcaceae</taxon>
        <taxon>Enterococcus</taxon>
    </lineage>
</organism>
<dbReference type="RefSeq" id="WP_002318173.1">
    <property type="nucleotide sequence ID" value="NZ_LOQQ01000136.1"/>
</dbReference>
<evidence type="ECO:0000313" key="2">
    <source>
        <dbReference type="Proteomes" id="UP000070452"/>
    </source>
</evidence>
<name>A0A132P289_ENTFC</name>
<dbReference type="AlphaFoldDB" id="A0A132P289"/>
<dbReference type="Proteomes" id="UP000070452">
    <property type="component" value="Unassembled WGS sequence"/>
</dbReference>
<evidence type="ECO:0000313" key="1">
    <source>
        <dbReference type="EMBL" id="KWX16092.1"/>
    </source>
</evidence>
<gene>
    <name evidence="1" type="ORF">AWT83_16805</name>
</gene>
<accession>A0A132P289</accession>
<comment type="caution">
    <text evidence="1">The sequence shown here is derived from an EMBL/GenBank/DDBJ whole genome shotgun (WGS) entry which is preliminary data.</text>
</comment>
<protein>
    <submittedName>
        <fullName evidence="1">Uncharacterized protein</fullName>
    </submittedName>
</protein>
<reference evidence="1 2" key="1">
    <citation type="submission" date="2016-01" db="EMBL/GenBank/DDBJ databases">
        <title>Molecular Mechanisms for transfer of large genomic segments between Enterococcus faecium strains.</title>
        <authorList>
            <person name="Garcia-Solache M.A."/>
            <person name="Lebreton F."/>
            <person name="Mclaughlin R.E."/>
            <person name="Whiteaker J.D."/>
            <person name="Gilmore M.S."/>
            <person name="Rice L.B."/>
        </authorList>
    </citation>
    <scope>NUCLEOTIDE SEQUENCE [LARGE SCALE GENOMIC DNA]</scope>
    <source>
        <strain evidence="1 2">D344RRF x C68</strain>
    </source>
</reference>
<sequence length="225" mass="25884">MNIKETINYLQEFEVKMTAPGLRAAIRRGEIGGASKKSEKGEIDISTSSVLEYALNKTHNRFAIYRAGYEVAKRHYENSVIQHDLSSKKLNTFLFEGSIENQYHYLINNPVEGFIHLLVKIDWAHSVIHLKNDLSEGGMSAEYRVNVFIIKDILSKFMDKCSKEEIENTKLFIYTVPINEYSTKKDFVTYSYDKVKGKFDYGLLDEKEIVELKDETFANVGVISK</sequence>
<dbReference type="EMBL" id="LRHK01000009">
    <property type="protein sequence ID" value="KWX16092.1"/>
    <property type="molecule type" value="Genomic_DNA"/>
</dbReference>